<dbReference type="HOGENOM" id="CLU_2299449_0_0_2"/>
<gene>
    <name evidence="2" type="ordered locus">PF0245</name>
</gene>
<reference evidence="2 3" key="1">
    <citation type="journal article" date="1999" name="Genetics">
        <title>Divergence of the hyperthermophilic archaea Pyrococcus furiosus and P. horikoshii inferred from complete genomic sequences.</title>
        <authorList>
            <person name="Maeder D.L."/>
            <person name="Weiss R.B."/>
            <person name="Dunn D.M."/>
            <person name="Cherry J.L."/>
            <person name="Gonzalez J.M."/>
            <person name="DiRuggiero J."/>
            <person name="Robb F.T."/>
        </authorList>
    </citation>
    <scope>NUCLEOTIDE SEQUENCE [LARGE SCALE GENOMIC DNA]</scope>
    <source>
        <strain evidence="3">ATCC 43587 / DSM 3638 / JCM 8422 / Vc1</strain>
    </source>
</reference>
<dbReference type="EMBL" id="AE009950">
    <property type="protein sequence ID" value="AAL80369.1"/>
    <property type="molecule type" value="Genomic_DNA"/>
</dbReference>
<keyword evidence="1" id="KW-0472">Membrane</keyword>
<dbReference type="Proteomes" id="UP000001013">
    <property type="component" value="Chromosome"/>
</dbReference>
<organism evidence="2 3">
    <name type="scientific">Pyrococcus furiosus (strain ATCC 43587 / DSM 3638 / JCM 8422 / Vc1)</name>
    <dbReference type="NCBI Taxonomy" id="186497"/>
    <lineage>
        <taxon>Archaea</taxon>
        <taxon>Methanobacteriati</taxon>
        <taxon>Methanobacteriota</taxon>
        <taxon>Thermococci</taxon>
        <taxon>Thermococcales</taxon>
        <taxon>Thermococcaceae</taxon>
        <taxon>Pyrococcus</taxon>
    </lineage>
</organism>
<accession>Q8U450</accession>
<evidence type="ECO:0000313" key="2">
    <source>
        <dbReference type="EMBL" id="AAL80369.1"/>
    </source>
</evidence>
<proteinExistence type="predicted"/>
<dbReference type="KEGG" id="pfu:PF0245"/>
<name>Q8U450_PYRFU</name>
<keyword evidence="1" id="KW-0812">Transmembrane</keyword>
<dbReference type="AlphaFoldDB" id="Q8U450"/>
<dbReference type="STRING" id="186497.PF0245"/>
<keyword evidence="1" id="KW-1133">Transmembrane helix</keyword>
<feature type="transmembrane region" description="Helical" evidence="1">
    <location>
        <begin position="30"/>
        <end position="50"/>
    </location>
</feature>
<keyword evidence="3" id="KW-1185">Reference proteome</keyword>
<dbReference type="PATRIC" id="fig|186497.12.peg.256"/>
<evidence type="ECO:0000313" key="3">
    <source>
        <dbReference type="Proteomes" id="UP000001013"/>
    </source>
</evidence>
<dbReference type="eggNOG" id="arCOG12884">
    <property type="taxonomic scope" value="Archaea"/>
</dbReference>
<sequence>MDYIPIANPILSLFILSWVEPKRQELGREYFKSSVGLLFALLLGNTLMHLDPTGRPQTVRGIFSLAPVAYFALGISAVISYHLLKCFKQEKMLKKPGESK</sequence>
<protein>
    <submittedName>
        <fullName evidence="2">Uncharacterized protein</fullName>
    </submittedName>
</protein>
<dbReference type="PaxDb" id="186497-PF0245"/>
<feature type="transmembrane region" description="Helical" evidence="1">
    <location>
        <begin position="62"/>
        <end position="84"/>
    </location>
</feature>
<evidence type="ECO:0000256" key="1">
    <source>
        <dbReference type="SAM" id="Phobius"/>
    </source>
</evidence>